<dbReference type="Proteomes" id="UP000199040">
    <property type="component" value="Unassembled WGS sequence"/>
</dbReference>
<dbReference type="CDD" id="cd06558">
    <property type="entry name" value="crotonase-like"/>
    <property type="match status" value="1"/>
</dbReference>
<dbReference type="EMBL" id="FOPY01000016">
    <property type="protein sequence ID" value="SFI06450.1"/>
    <property type="molecule type" value="Genomic_DNA"/>
</dbReference>
<gene>
    <name evidence="4" type="ORF">DFO67_103347</name>
    <name evidence="3" type="ORF">SAMN04487959_11624</name>
</gene>
<comment type="similarity">
    <text evidence="1 2">Belongs to the enoyl-CoA hydratase/isomerase family.</text>
</comment>
<reference evidence="3 5" key="1">
    <citation type="submission" date="2016-10" db="EMBL/GenBank/DDBJ databases">
        <authorList>
            <person name="de Groot N.N."/>
        </authorList>
    </citation>
    <scope>NUCLEOTIDE SEQUENCE [LARGE SCALE GENOMIC DNA]</scope>
    <source>
        <strain evidence="3 5">CGMCC 1.6848</strain>
    </source>
</reference>
<dbReference type="GO" id="GO:0003824">
    <property type="term" value="F:catalytic activity"/>
    <property type="evidence" value="ECO:0007669"/>
    <property type="project" value="InterPro"/>
</dbReference>
<dbReference type="PANTHER" id="PTHR43802">
    <property type="entry name" value="ENOYL-COA HYDRATASE"/>
    <property type="match status" value="1"/>
</dbReference>
<protein>
    <submittedName>
        <fullName evidence="3">Enoyl-CoA hydratase/carnithine racemase</fullName>
    </submittedName>
</protein>
<dbReference type="EMBL" id="SOEC01000003">
    <property type="protein sequence ID" value="TDX31748.1"/>
    <property type="molecule type" value="Genomic_DNA"/>
</dbReference>
<dbReference type="OrthoDB" id="9807606at2"/>
<reference evidence="4 6" key="2">
    <citation type="submission" date="2019-03" db="EMBL/GenBank/DDBJ databases">
        <title>Freshwater and sediment microbial communities from various areas in North America, analyzing microbe dynamics in response to fracking.</title>
        <authorList>
            <person name="Lamendella R."/>
        </authorList>
    </citation>
    <scope>NUCLEOTIDE SEQUENCE [LARGE SCALE GENOMIC DNA]</scope>
    <source>
        <strain evidence="4 6">6_TX</strain>
    </source>
</reference>
<dbReference type="InterPro" id="IPR018376">
    <property type="entry name" value="Enoyl-CoA_hyd/isom_CS"/>
</dbReference>
<dbReference type="Proteomes" id="UP000294489">
    <property type="component" value="Unassembled WGS sequence"/>
</dbReference>
<dbReference type="InterPro" id="IPR029045">
    <property type="entry name" value="ClpP/crotonase-like_dom_sf"/>
</dbReference>
<dbReference type="PROSITE" id="PS00166">
    <property type="entry name" value="ENOYL_COA_HYDRATASE"/>
    <property type="match status" value="1"/>
</dbReference>
<evidence type="ECO:0000256" key="1">
    <source>
        <dbReference type="ARBA" id="ARBA00005254"/>
    </source>
</evidence>
<dbReference type="PANTHER" id="PTHR43802:SF1">
    <property type="entry name" value="IP11341P-RELATED"/>
    <property type="match status" value="1"/>
</dbReference>
<dbReference type="RefSeq" id="WP_092849329.1">
    <property type="nucleotide sequence ID" value="NZ_FOPY01000016.1"/>
</dbReference>
<organism evidence="3 5">
    <name type="scientific">Modicisalibacter xianhensis</name>
    <dbReference type="NCBI Taxonomy" id="442341"/>
    <lineage>
        <taxon>Bacteria</taxon>
        <taxon>Pseudomonadati</taxon>
        <taxon>Pseudomonadota</taxon>
        <taxon>Gammaproteobacteria</taxon>
        <taxon>Oceanospirillales</taxon>
        <taxon>Halomonadaceae</taxon>
        <taxon>Modicisalibacter</taxon>
    </lineage>
</organism>
<sequence length="264" mass="28788">MTDETAGRVHCDKRDGVAWIGFDRPQSRNAMTWEMYDALAALCREVDEDPEINAVVFHGCGGEAFVAGTDIKQFAGFDRPEDGVDYERRIDEVLAGLENLGKPTIALLEGFCVGGGAAIALACDFRYATPSLKFGVPIAKTLGNCLSVTNVSRFMDIVGIPRTKEILMAARLIEAPQAETIGLVNAVYGPGEIEDAVAGHAAEFSRLAPLTVRAAKQIVQRVQAHRRMPADASDDWVRTCYTSRDFKAAVDKFVNKTPFEWTGQ</sequence>
<dbReference type="SUPFAM" id="SSF52096">
    <property type="entry name" value="ClpP/crotonase"/>
    <property type="match status" value="1"/>
</dbReference>
<evidence type="ECO:0000313" key="4">
    <source>
        <dbReference type="EMBL" id="TDX31748.1"/>
    </source>
</evidence>
<dbReference type="NCBIfam" id="NF004796">
    <property type="entry name" value="PRK06144.1"/>
    <property type="match status" value="1"/>
</dbReference>
<dbReference type="Gene3D" id="3.90.226.10">
    <property type="entry name" value="2-enoyl-CoA Hydratase, Chain A, domain 1"/>
    <property type="match status" value="1"/>
</dbReference>
<dbReference type="InterPro" id="IPR001753">
    <property type="entry name" value="Enoyl-CoA_hydra/iso"/>
</dbReference>
<name>A0A1I3F5N7_9GAMM</name>
<dbReference type="STRING" id="442341.SAMN04487959_11624"/>
<evidence type="ECO:0000313" key="6">
    <source>
        <dbReference type="Proteomes" id="UP000294489"/>
    </source>
</evidence>
<evidence type="ECO:0000256" key="2">
    <source>
        <dbReference type="RuleBase" id="RU003707"/>
    </source>
</evidence>
<proteinExistence type="inferred from homology"/>
<dbReference type="Pfam" id="PF00378">
    <property type="entry name" value="ECH_1"/>
    <property type="match status" value="1"/>
</dbReference>
<keyword evidence="5" id="KW-1185">Reference proteome</keyword>
<evidence type="ECO:0000313" key="5">
    <source>
        <dbReference type="Proteomes" id="UP000199040"/>
    </source>
</evidence>
<evidence type="ECO:0000313" key="3">
    <source>
        <dbReference type="EMBL" id="SFI06450.1"/>
    </source>
</evidence>
<dbReference type="AlphaFoldDB" id="A0A1I3F5N7"/>
<accession>A0A1I3F5N7</accession>